<dbReference type="EMBL" id="VSWD01000009">
    <property type="protein sequence ID" value="KAK3092363.1"/>
    <property type="molecule type" value="Genomic_DNA"/>
</dbReference>
<gene>
    <name evidence="4" type="ORF">FSP39_001938</name>
</gene>
<evidence type="ECO:0000256" key="1">
    <source>
        <dbReference type="ARBA" id="ARBA00006432"/>
    </source>
</evidence>
<dbReference type="Pfam" id="PF13193">
    <property type="entry name" value="AMP-binding_C"/>
    <property type="match status" value="1"/>
</dbReference>
<evidence type="ECO:0000259" key="3">
    <source>
        <dbReference type="Pfam" id="PF13193"/>
    </source>
</evidence>
<dbReference type="InterPro" id="IPR020845">
    <property type="entry name" value="AMP-binding_CS"/>
</dbReference>
<proteinExistence type="inferred from homology"/>
<evidence type="ECO:0000313" key="5">
    <source>
        <dbReference type="Proteomes" id="UP001186944"/>
    </source>
</evidence>
<dbReference type="Gene3D" id="3.30.300.30">
    <property type="match status" value="1"/>
</dbReference>
<comment type="caution">
    <text evidence="4">The sequence shown here is derived from an EMBL/GenBank/DDBJ whole genome shotgun (WGS) entry which is preliminary data.</text>
</comment>
<dbReference type="InterPro" id="IPR045851">
    <property type="entry name" value="AMP-bd_C_sf"/>
</dbReference>
<dbReference type="GO" id="GO:0016405">
    <property type="term" value="F:CoA-ligase activity"/>
    <property type="evidence" value="ECO:0007669"/>
    <property type="project" value="TreeGrafter"/>
</dbReference>
<feature type="domain" description="AMP-binding enzyme C-terminal" evidence="3">
    <location>
        <begin position="521"/>
        <end position="597"/>
    </location>
</feature>
<dbReference type="Gene3D" id="3.40.50.12780">
    <property type="entry name" value="N-terminal domain of ligase-like"/>
    <property type="match status" value="1"/>
</dbReference>
<protein>
    <submittedName>
        <fullName evidence="4">Uncharacterized protein</fullName>
    </submittedName>
</protein>
<dbReference type="InterPro" id="IPR000873">
    <property type="entry name" value="AMP-dep_synth/lig_dom"/>
</dbReference>
<organism evidence="4 5">
    <name type="scientific">Pinctada imbricata</name>
    <name type="common">Atlantic pearl-oyster</name>
    <name type="synonym">Pinctada martensii</name>
    <dbReference type="NCBI Taxonomy" id="66713"/>
    <lineage>
        <taxon>Eukaryota</taxon>
        <taxon>Metazoa</taxon>
        <taxon>Spiralia</taxon>
        <taxon>Lophotrochozoa</taxon>
        <taxon>Mollusca</taxon>
        <taxon>Bivalvia</taxon>
        <taxon>Autobranchia</taxon>
        <taxon>Pteriomorphia</taxon>
        <taxon>Pterioida</taxon>
        <taxon>Pterioidea</taxon>
        <taxon>Pteriidae</taxon>
        <taxon>Pinctada</taxon>
    </lineage>
</organism>
<reference evidence="4" key="1">
    <citation type="submission" date="2019-08" db="EMBL/GenBank/DDBJ databases">
        <title>The improved chromosome-level genome for the pearl oyster Pinctada fucata martensii using PacBio sequencing and Hi-C.</title>
        <authorList>
            <person name="Zheng Z."/>
        </authorList>
    </citation>
    <scope>NUCLEOTIDE SEQUENCE</scope>
    <source>
        <strain evidence="4">ZZ-2019</strain>
        <tissue evidence="4">Adductor muscle</tissue>
    </source>
</reference>
<dbReference type="FunFam" id="3.30.300.30:FF:000007">
    <property type="entry name" value="4-coumarate--CoA ligase 2"/>
    <property type="match status" value="1"/>
</dbReference>
<keyword evidence="5" id="KW-1185">Reference proteome</keyword>
<dbReference type="Pfam" id="PF00501">
    <property type="entry name" value="AMP-binding"/>
    <property type="match status" value="1"/>
</dbReference>
<name>A0AA89BVH1_PINIB</name>
<dbReference type="InterPro" id="IPR042099">
    <property type="entry name" value="ANL_N_sf"/>
</dbReference>
<dbReference type="SUPFAM" id="SSF56801">
    <property type="entry name" value="Acetyl-CoA synthetase-like"/>
    <property type="match status" value="1"/>
</dbReference>
<dbReference type="AlphaFoldDB" id="A0AA89BVH1"/>
<evidence type="ECO:0000259" key="2">
    <source>
        <dbReference type="Pfam" id="PF00501"/>
    </source>
</evidence>
<dbReference type="Proteomes" id="UP001186944">
    <property type="component" value="Unassembled WGS sequence"/>
</dbReference>
<evidence type="ECO:0000313" key="4">
    <source>
        <dbReference type="EMBL" id="KAK3092363.1"/>
    </source>
</evidence>
<feature type="domain" description="AMP-dependent synthetase/ligase" evidence="2">
    <location>
        <begin position="70"/>
        <end position="471"/>
    </location>
</feature>
<dbReference type="PROSITE" id="PS00455">
    <property type="entry name" value="AMP_BINDING"/>
    <property type="match status" value="1"/>
</dbReference>
<accession>A0AA89BVH1</accession>
<dbReference type="InterPro" id="IPR025110">
    <property type="entry name" value="AMP-bd_C"/>
</dbReference>
<sequence length="611" mass="66593">MSSVAKTGLACGSILSKALSPRGSRASKHLPCLSQKKFSLSSRSCTVYHSHLPDLDLEVKPLAEYMFPRLEKFGDKVAMVDFPTGRSYTYKQMVDFSRRVASALTRKGYKKGDVIALNSVNLPEFTILMLAAGSIGVIVTTSNPAYTSGELSRHLEHSGAKHVFTIPQLVPLAKDAISNNQNLQGLQQLVPLARDATSNNQNLQGLQQFVPLARDAISNNQNLQGLQQKITVFGECEGCEPFKVLMGDDGKAFPENIDINPKEDVFVIPYSSGTTGLPKGVMLTHDNVVANLQQFQPVIHVTPDDNALGVLPFFHIYGMSPVMLGVLQDGGQLITLPKFDPEQFLTALQQYKVSQLHIVPPIVLFLAKHPVVSKFDLSNLNTMISGAAPLGEGVTNEVMSRLNCVVRQGYGLTETSPVVHIDTDPCHPGTIGKLIPNTIARLVDPESGKDVAKGEPGELIVQGPQIMKGYLKNQKATDEMIVDGWLHTGDVALVNDNDCFMITDRLKELIKYKGYQVAPAELEDLILKHNAVQDVAVIGLPDEEAGEVPMAFVVKKPGQDVSEHEVQQFVEGKAAHYKRLKGGVKFVGEIPKSPSGKILRRILKESIPKAT</sequence>
<comment type="similarity">
    <text evidence="1">Belongs to the ATP-dependent AMP-binding enzyme family.</text>
</comment>
<dbReference type="PANTHER" id="PTHR24096">
    <property type="entry name" value="LONG-CHAIN-FATTY-ACID--COA LIGASE"/>
    <property type="match status" value="1"/>
</dbReference>
<dbReference type="PANTHER" id="PTHR24096:SF422">
    <property type="entry name" value="BCDNA.GH02901"/>
    <property type="match status" value="1"/>
</dbReference>